<feature type="compositionally biased region" description="Polar residues" evidence="1">
    <location>
        <begin position="70"/>
        <end position="94"/>
    </location>
</feature>
<comment type="caution">
    <text evidence="2">The sequence shown here is derived from an EMBL/GenBank/DDBJ whole genome shotgun (WGS) entry which is preliminary data.</text>
</comment>
<evidence type="ECO:0000313" key="2">
    <source>
        <dbReference type="EMBL" id="GFO35929.1"/>
    </source>
</evidence>
<feature type="region of interest" description="Disordered" evidence="1">
    <location>
        <begin position="187"/>
        <end position="206"/>
    </location>
</feature>
<gene>
    <name evidence="2" type="ORF">PoB_006243400</name>
</gene>
<proteinExistence type="predicted"/>
<dbReference type="EMBL" id="BLXT01007028">
    <property type="protein sequence ID" value="GFO35929.1"/>
    <property type="molecule type" value="Genomic_DNA"/>
</dbReference>
<reference evidence="2 3" key="1">
    <citation type="journal article" date="2021" name="Elife">
        <title>Chloroplast acquisition without the gene transfer in kleptoplastic sea slugs, Plakobranchus ocellatus.</title>
        <authorList>
            <person name="Maeda T."/>
            <person name="Takahashi S."/>
            <person name="Yoshida T."/>
            <person name="Shimamura S."/>
            <person name="Takaki Y."/>
            <person name="Nagai Y."/>
            <person name="Toyoda A."/>
            <person name="Suzuki Y."/>
            <person name="Arimoto A."/>
            <person name="Ishii H."/>
            <person name="Satoh N."/>
            <person name="Nishiyama T."/>
            <person name="Hasebe M."/>
            <person name="Maruyama T."/>
            <person name="Minagawa J."/>
            <person name="Obokata J."/>
            <person name="Shigenobu S."/>
        </authorList>
    </citation>
    <scope>NUCLEOTIDE SEQUENCE [LARGE SCALE GENOMIC DNA]</scope>
</reference>
<dbReference type="Proteomes" id="UP000735302">
    <property type="component" value="Unassembled WGS sequence"/>
</dbReference>
<accession>A0AAV4CVK9</accession>
<dbReference type="AlphaFoldDB" id="A0AAV4CVK9"/>
<keyword evidence="3" id="KW-1185">Reference proteome</keyword>
<organism evidence="2 3">
    <name type="scientific">Plakobranchus ocellatus</name>
    <dbReference type="NCBI Taxonomy" id="259542"/>
    <lineage>
        <taxon>Eukaryota</taxon>
        <taxon>Metazoa</taxon>
        <taxon>Spiralia</taxon>
        <taxon>Lophotrochozoa</taxon>
        <taxon>Mollusca</taxon>
        <taxon>Gastropoda</taxon>
        <taxon>Heterobranchia</taxon>
        <taxon>Euthyneura</taxon>
        <taxon>Panpulmonata</taxon>
        <taxon>Sacoglossa</taxon>
        <taxon>Placobranchoidea</taxon>
        <taxon>Plakobranchidae</taxon>
        <taxon>Plakobranchus</taxon>
    </lineage>
</organism>
<sequence>MSCATKFNLTSCCATKRTSLCAPKVQSSSLCLGSQHSAAKPATYIIFTAPYRTEDNVATRTLHNEHSHNDQVTSSSRLSSTFINRPGSRTSTDSGHIELSSPDTSDIMLDDPLHMAHTRRVVLSSTYIGKLQQLTHSITTDTINTEHPYEISNTSNTNTDTMDQSYSHDDIALSRKAHSTIPLVPEAESTPLKPQRPHKSTIDTSTSPMIKHNTIFSHSLSLSENTPLSKEEENLSTHLIRRKLHSGPDKNRVKCKAGGQPLILQKVVAPRKQTHDRTQ</sequence>
<name>A0AAV4CVK9_9GAST</name>
<feature type="region of interest" description="Disordered" evidence="1">
    <location>
        <begin position="64"/>
        <end position="103"/>
    </location>
</feature>
<evidence type="ECO:0000256" key="1">
    <source>
        <dbReference type="SAM" id="MobiDB-lite"/>
    </source>
</evidence>
<evidence type="ECO:0000313" key="3">
    <source>
        <dbReference type="Proteomes" id="UP000735302"/>
    </source>
</evidence>
<protein>
    <submittedName>
        <fullName evidence="2">Uncharacterized protein</fullName>
    </submittedName>
</protein>